<gene>
    <name evidence="2" type="ORF">BDZ90DRAFT_123688</name>
</gene>
<sequence>MSSQPKPEEHVRNGYEISPTMARHLVEAKAGDGSANGDLGRLGRFASSTSLNSGGGQRRRDQGGAAGSAARRGRPSAAGAYDPSSSRGPMEERYARQSTQKQGFVSRLFGGGSSSSSKSGSSSALVSSSGTRAGPSTALASPTTSNGPSSNSGQQRLLGAEGLIRSQPPARIGAQMDWFTDLYSRLLVFKRHRREIIFATVPVLDLLGLPTGNAKQVYKSPLLHADVLDLMRGENRGETRQLREAVKEAVKSGDQISVKTGLRVQKKGLMGRMLGGATGGGDGGAATMLEGSEEMRVVTMHITPLVDRENSSFAFVAVLG</sequence>
<name>A0A316UGP2_9BASI</name>
<dbReference type="OrthoDB" id="447251at2759"/>
<evidence type="ECO:0000256" key="1">
    <source>
        <dbReference type="SAM" id="MobiDB-lite"/>
    </source>
</evidence>
<accession>A0A316UGP2</accession>
<dbReference type="EMBL" id="KZ819681">
    <property type="protein sequence ID" value="PWN24419.1"/>
    <property type="molecule type" value="Genomic_DNA"/>
</dbReference>
<protein>
    <submittedName>
        <fullName evidence="2">Uncharacterized protein</fullName>
    </submittedName>
</protein>
<feature type="region of interest" description="Disordered" evidence="1">
    <location>
        <begin position="1"/>
        <end position="155"/>
    </location>
</feature>
<evidence type="ECO:0000313" key="3">
    <source>
        <dbReference type="Proteomes" id="UP000245884"/>
    </source>
</evidence>
<dbReference type="AlphaFoldDB" id="A0A316UGP2"/>
<feature type="compositionally biased region" description="Basic and acidic residues" evidence="1">
    <location>
        <begin position="1"/>
        <end position="13"/>
    </location>
</feature>
<proteinExistence type="predicted"/>
<organism evidence="2 3">
    <name type="scientific">Jaminaea rosea</name>
    <dbReference type="NCBI Taxonomy" id="1569628"/>
    <lineage>
        <taxon>Eukaryota</taxon>
        <taxon>Fungi</taxon>
        <taxon>Dikarya</taxon>
        <taxon>Basidiomycota</taxon>
        <taxon>Ustilaginomycotina</taxon>
        <taxon>Exobasidiomycetes</taxon>
        <taxon>Microstromatales</taxon>
        <taxon>Microstromatales incertae sedis</taxon>
        <taxon>Jaminaea</taxon>
    </lineage>
</organism>
<feature type="compositionally biased region" description="Low complexity" evidence="1">
    <location>
        <begin position="103"/>
        <end position="130"/>
    </location>
</feature>
<dbReference type="Proteomes" id="UP000245884">
    <property type="component" value="Unassembled WGS sequence"/>
</dbReference>
<dbReference type="RefSeq" id="XP_025359031.1">
    <property type="nucleotide sequence ID" value="XM_025503310.1"/>
</dbReference>
<evidence type="ECO:0000313" key="2">
    <source>
        <dbReference type="EMBL" id="PWN24419.1"/>
    </source>
</evidence>
<reference evidence="2 3" key="1">
    <citation type="journal article" date="2018" name="Mol. Biol. Evol.">
        <title>Broad Genomic Sampling Reveals a Smut Pathogenic Ancestry of the Fungal Clade Ustilaginomycotina.</title>
        <authorList>
            <person name="Kijpornyongpan T."/>
            <person name="Mondo S.J."/>
            <person name="Barry K."/>
            <person name="Sandor L."/>
            <person name="Lee J."/>
            <person name="Lipzen A."/>
            <person name="Pangilinan J."/>
            <person name="LaButti K."/>
            <person name="Hainaut M."/>
            <person name="Henrissat B."/>
            <person name="Grigoriev I.V."/>
            <person name="Spatafora J.W."/>
            <person name="Aime M.C."/>
        </authorList>
    </citation>
    <scope>NUCLEOTIDE SEQUENCE [LARGE SCALE GENOMIC DNA]</scope>
    <source>
        <strain evidence="2 3">MCA 5214</strain>
    </source>
</reference>
<feature type="compositionally biased region" description="Low complexity" evidence="1">
    <location>
        <begin position="141"/>
        <end position="155"/>
    </location>
</feature>
<keyword evidence="3" id="KW-1185">Reference proteome</keyword>
<dbReference type="GeneID" id="37025133"/>
<feature type="compositionally biased region" description="Low complexity" evidence="1">
    <location>
        <begin position="67"/>
        <end position="80"/>
    </location>
</feature>